<keyword evidence="5 6" id="KW-0472">Membrane</keyword>
<evidence type="ECO:0000256" key="3">
    <source>
        <dbReference type="ARBA" id="ARBA00022692"/>
    </source>
</evidence>
<protein>
    <submittedName>
        <fullName evidence="7">Membrane protein involved in the export of O-antigen and teichoic acid</fullName>
    </submittedName>
</protein>
<dbReference type="PANTHER" id="PTHR30250:SF26">
    <property type="entry name" value="PSMA PROTEIN"/>
    <property type="match status" value="1"/>
</dbReference>
<feature type="transmembrane region" description="Helical" evidence="6">
    <location>
        <begin position="12"/>
        <end position="35"/>
    </location>
</feature>
<name>A0A521C8T9_9SPHI</name>
<feature type="transmembrane region" description="Helical" evidence="6">
    <location>
        <begin position="248"/>
        <end position="270"/>
    </location>
</feature>
<keyword evidence="2" id="KW-1003">Cell membrane</keyword>
<sequence length="453" mass="51567">MSININKNDILWSYIAQFLNYGSGLFLLPFILKLFTTQEIGLWYLFLNMSALAFIMDFGFLPNITRTVSYIYSGAQSLSKEGIPEKQSTSGINYTLLKSVIGVVRNIYGIITIILLVTIFIGGSFYLKSIIHSDTRLWISFYIFALSICLNFFYSYYDALLLGRGLIKAANQAISIAKLVYLLAAVLGILFHCGLLSISIASLISTLLNRILYYNRFYDRNTKAFLANKAMEDQKQIFSQIWHNAKKLGLVSLGSFLIFQVNLLIAGRYFTIAEVASLGLSMQLFSTLCNFSRLYFTTLIPKFNSLRVHDNIEELKREFIKSMKIGWVGYLSGTVIICLAGNSLLEIFHSKTNLPDSRVLVLFAIVYLLEITHGNCATFLTTKNTVPFVNAALWTGFFVILFNFILILGFNLRIECFAISIILVQLSYNVWKWPYEVIKDLNIKFIDFYGKLF</sequence>
<organism evidence="7 8">
    <name type="scientific">Pedobacter westerhofensis</name>
    <dbReference type="NCBI Taxonomy" id="425512"/>
    <lineage>
        <taxon>Bacteria</taxon>
        <taxon>Pseudomonadati</taxon>
        <taxon>Bacteroidota</taxon>
        <taxon>Sphingobacteriia</taxon>
        <taxon>Sphingobacteriales</taxon>
        <taxon>Sphingobacteriaceae</taxon>
        <taxon>Pedobacter</taxon>
    </lineage>
</organism>
<evidence type="ECO:0000256" key="5">
    <source>
        <dbReference type="ARBA" id="ARBA00023136"/>
    </source>
</evidence>
<dbReference type="InterPro" id="IPR048122">
    <property type="entry name" value="WZX-like"/>
</dbReference>
<dbReference type="OrthoDB" id="2864264at2"/>
<comment type="subcellular location">
    <subcellularLocation>
        <location evidence="1">Cell membrane</location>
        <topology evidence="1">Multi-pass membrane protein</topology>
    </subcellularLocation>
</comment>
<evidence type="ECO:0000256" key="4">
    <source>
        <dbReference type="ARBA" id="ARBA00022989"/>
    </source>
</evidence>
<evidence type="ECO:0000256" key="6">
    <source>
        <dbReference type="SAM" id="Phobius"/>
    </source>
</evidence>
<keyword evidence="3 6" id="KW-0812">Transmembrane</keyword>
<feature type="transmembrane region" description="Helical" evidence="6">
    <location>
        <begin position="42"/>
        <end position="61"/>
    </location>
</feature>
<feature type="transmembrane region" description="Helical" evidence="6">
    <location>
        <begin position="107"/>
        <end position="127"/>
    </location>
</feature>
<feature type="transmembrane region" description="Helical" evidence="6">
    <location>
        <begin position="179"/>
        <end position="208"/>
    </location>
</feature>
<dbReference type="NCBIfam" id="NF041503">
    <property type="entry name" value="WZX_like"/>
    <property type="match status" value="1"/>
</dbReference>
<evidence type="ECO:0000313" key="7">
    <source>
        <dbReference type="EMBL" id="SMO55764.1"/>
    </source>
</evidence>
<keyword evidence="8" id="KW-1185">Reference proteome</keyword>
<dbReference type="RefSeq" id="WP_142527506.1">
    <property type="nucleotide sequence ID" value="NZ_CBCSJO010000004.1"/>
</dbReference>
<dbReference type="GO" id="GO:0005886">
    <property type="term" value="C:plasma membrane"/>
    <property type="evidence" value="ECO:0007669"/>
    <property type="project" value="UniProtKB-SubCell"/>
</dbReference>
<feature type="transmembrane region" description="Helical" evidence="6">
    <location>
        <begin position="139"/>
        <end position="157"/>
    </location>
</feature>
<dbReference type="Proteomes" id="UP000320300">
    <property type="component" value="Unassembled WGS sequence"/>
</dbReference>
<feature type="transmembrane region" description="Helical" evidence="6">
    <location>
        <begin position="360"/>
        <end position="380"/>
    </location>
</feature>
<dbReference type="AlphaFoldDB" id="A0A521C8T9"/>
<keyword evidence="4 6" id="KW-1133">Transmembrane helix</keyword>
<feature type="transmembrane region" description="Helical" evidence="6">
    <location>
        <begin position="392"/>
        <end position="412"/>
    </location>
</feature>
<accession>A0A521C8T9</accession>
<evidence type="ECO:0000256" key="2">
    <source>
        <dbReference type="ARBA" id="ARBA00022475"/>
    </source>
</evidence>
<evidence type="ECO:0000313" key="8">
    <source>
        <dbReference type="Proteomes" id="UP000320300"/>
    </source>
</evidence>
<proteinExistence type="predicted"/>
<reference evidence="7 8" key="1">
    <citation type="submission" date="2017-05" db="EMBL/GenBank/DDBJ databases">
        <authorList>
            <person name="Varghese N."/>
            <person name="Submissions S."/>
        </authorList>
    </citation>
    <scope>NUCLEOTIDE SEQUENCE [LARGE SCALE GENOMIC DNA]</scope>
    <source>
        <strain evidence="7 8">DSM 19036</strain>
    </source>
</reference>
<dbReference type="EMBL" id="FXTN01000003">
    <property type="protein sequence ID" value="SMO55764.1"/>
    <property type="molecule type" value="Genomic_DNA"/>
</dbReference>
<gene>
    <name evidence="7" type="ORF">SAMN06265348_103325</name>
</gene>
<feature type="transmembrane region" description="Helical" evidence="6">
    <location>
        <begin position="327"/>
        <end position="348"/>
    </location>
</feature>
<dbReference type="PANTHER" id="PTHR30250">
    <property type="entry name" value="PST FAMILY PREDICTED COLANIC ACID TRANSPORTER"/>
    <property type="match status" value="1"/>
</dbReference>
<evidence type="ECO:0000256" key="1">
    <source>
        <dbReference type="ARBA" id="ARBA00004651"/>
    </source>
</evidence>
<dbReference type="InterPro" id="IPR050833">
    <property type="entry name" value="Poly_Biosynth_Transport"/>
</dbReference>